<name>A0ABR2R3F2_9ROSI</name>
<feature type="transmembrane region" description="Helical" evidence="6">
    <location>
        <begin position="76"/>
        <end position="93"/>
    </location>
</feature>
<feature type="transmembrane region" description="Helical" evidence="6">
    <location>
        <begin position="223"/>
        <end position="243"/>
    </location>
</feature>
<evidence type="ECO:0000256" key="3">
    <source>
        <dbReference type="ARBA" id="ARBA00022692"/>
    </source>
</evidence>
<dbReference type="EMBL" id="JBBPBN010000026">
    <property type="protein sequence ID" value="KAK9007466.1"/>
    <property type="molecule type" value="Genomic_DNA"/>
</dbReference>
<reference evidence="8 9" key="1">
    <citation type="journal article" date="2024" name="G3 (Bethesda)">
        <title>Genome assembly of Hibiscus sabdariffa L. provides insights into metabolisms of medicinal natural products.</title>
        <authorList>
            <person name="Kim T."/>
        </authorList>
    </citation>
    <scope>NUCLEOTIDE SEQUENCE [LARGE SCALE GENOMIC DNA]</scope>
    <source>
        <strain evidence="8">TK-2024</strain>
        <tissue evidence="8">Old leaves</tissue>
    </source>
</reference>
<feature type="transmembrane region" description="Helical" evidence="6">
    <location>
        <begin position="296"/>
        <end position="315"/>
    </location>
</feature>
<feature type="transmembrane region" description="Helical" evidence="6">
    <location>
        <begin position="322"/>
        <end position="341"/>
    </location>
</feature>
<dbReference type="Pfam" id="PF00892">
    <property type="entry name" value="EamA"/>
    <property type="match status" value="1"/>
</dbReference>
<keyword evidence="9" id="KW-1185">Reference proteome</keyword>
<comment type="subcellular location">
    <subcellularLocation>
        <location evidence="1 6">Membrane</location>
        <topology evidence="1 6">Multi-pass membrane protein</topology>
    </subcellularLocation>
</comment>
<keyword evidence="4 6" id="KW-1133">Transmembrane helix</keyword>
<keyword evidence="3 6" id="KW-0812">Transmembrane</keyword>
<evidence type="ECO:0000313" key="8">
    <source>
        <dbReference type="EMBL" id="KAK9007466.1"/>
    </source>
</evidence>
<evidence type="ECO:0000313" key="9">
    <source>
        <dbReference type="Proteomes" id="UP001396334"/>
    </source>
</evidence>
<protein>
    <recommendedName>
        <fullName evidence="6">WAT1-related protein</fullName>
    </recommendedName>
</protein>
<evidence type="ECO:0000256" key="2">
    <source>
        <dbReference type="ARBA" id="ARBA00007635"/>
    </source>
</evidence>
<accession>A0ABR2R3F2</accession>
<evidence type="ECO:0000256" key="5">
    <source>
        <dbReference type="ARBA" id="ARBA00023136"/>
    </source>
</evidence>
<feature type="domain" description="EamA" evidence="7">
    <location>
        <begin position="227"/>
        <end position="365"/>
    </location>
</feature>
<gene>
    <name evidence="8" type="ORF">V6N11_074388</name>
</gene>
<evidence type="ECO:0000256" key="6">
    <source>
        <dbReference type="RuleBase" id="RU363077"/>
    </source>
</evidence>
<dbReference type="InterPro" id="IPR037185">
    <property type="entry name" value="EmrE-like"/>
</dbReference>
<feature type="transmembrane region" description="Helical" evidence="6">
    <location>
        <begin position="127"/>
        <end position="160"/>
    </location>
</feature>
<dbReference type="PANTHER" id="PTHR31218">
    <property type="entry name" value="WAT1-RELATED PROTEIN"/>
    <property type="match status" value="1"/>
</dbReference>
<comment type="similarity">
    <text evidence="2 6">Belongs to the drug/metabolite transporter (DMT) superfamily. Plant drug/metabolite exporter (P-DME) (TC 2.A.7.4) family.</text>
</comment>
<feature type="transmembrane region" description="Helical" evidence="6">
    <location>
        <begin position="255"/>
        <end position="276"/>
    </location>
</feature>
<feature type="transmembrane region" description="Helical" evidence="6">
    <location>
        <begin position="172"/>
        <end position="189"/>
    </location>
</feature>
<proteinExistence type="inferred from homology"/>
<organism evidence="8 9">
    <name type="scientific">Hibiscus sabdariffa</name>
    <name type="common">roselle</name>
    <dbReference type="NCBI Taxonomy" id="183260"/>
    <lineage>
        <taxon>Eukaryota</taxon>
        <taxon>Viridiplantae</taxon>
        <taxon>Streptophyta</taxon>
        <taxon>Embryophyta</taxon>
        <taxon>Tracheophyta</taxon>
        <taxon>Spermatophyta</taxon>
        <taxon>Magnoliopsida</taxon>
        <taxon>eudicotyledons</taxon>
        <taxon>Gunneridae</taxon>
        <taxon>Pentapetalae</taxon>
        <taxon>rosids</taxon>
        <taxon>malvids</taxon>
        <taxon>Malvales</taxon>
        <taxon>Malvaceae</taxon>
        <taxon>Malvoideae</taxon>
        <taxon>Hibiscus</taxon>
    </lineage>
</organism>
<evidence type="ECO:0000256" key="1">
    <source>
        <dbReference type="ARBA" id="ARBA00004141"/>
    </source>
</evidence>
<dbReference type="SUPFAM" id="SSF103481">
    <property type="entry name" value="Multidrug resistance efflux transporter EmrE"/>
    <property type="match status" value="1"/>
</dbReference>
<dbReference type="InterPro" id="IPR030184">
    <property type="entry name" value="WAT1-related"/>
</dbReference>
<evidence type="ECO:0000259" key="7">
    <source>
        <dbReference type="Pfam" id="PF00892"/>
    </source>
</evidence>
<sequence length="411" mass="44298">MCGGDYVRSDGSLFCVFKTVKLVQLSIINCKHSSPHSSPQQTQSPTQNLQSFAVCSKFGDLQMEQIFNILHGLKPAMLMVVVQMVFAGVNVLYKLSVSDGMSFQEEAKVNLDNTSSSILLGSVSQNLYVVAMALTSATFVSAMTNLIPSITFIVAITIGLEKVGFGTMAGKAKVLGTLIGLGGAMVFTFCKGFEIKFGSVHLDLLHHLHHAYAPSPGSHPSSVHHVLGALLALGSCTSYAIWLNIQTKMSEKYPCYYSSTALTCTMAAIQTTVVALCVEKDWSQWKLGWNIRLLTVAYSGILGSGLMISLISWCVCMRGPLYVSSFNPLLLVLVASAGAFFLEEKFYLGSIMGAMLIVVGLYVVLWGKGQETKKMKELGLSNNNGAIQVIVASRNDAATNISNNDNNALKQ</sequence>
<evidence type="ECO:0000256" key="4">
    <source>
        <dbReference type="ARBA" id="ARBA00022989"/>
    </source>
</evidence>
<dbReference type="Proteomes" id="UP001396334">
    <property type="component" value="Unassembled WGS sequence"/>
</dbReference>
<keyword evidence="5 6" id="KW-0472">Membrane</keyword>
<feature type="transmembrane region" description="Helical" evidence="6">
    <location>
        <begin position="347"/>
        <end position="366"/>
    </location>
</feature>
<dbReference type="InterPro" id="IPR000620">
    <property type="entry name" value="EamA_dom"/>
</dbReference>
<comment type="caution">
    <text evidence="8">The sequence shown here is derived from an EMBL/GenBank/DDBJ whole genome shotgun (WGS) entry which is preliminary data.</text>
</comment>